<dbReference type="EMBL" id="BAABBN010000004">
    <property type="protein sequence ID" value="GAA3916658.1"/>
    <property type="molecule type" value="Genomic_DNA"/>
</dbReference>
<sequence>MAKKKKAKQTALLLTPRNPFATDPLMKKGGAHEKTFKSKRNKQKTQLRKQLAEYSLNSKLTIFVISFLSAR</sequence>
<proteinExistence type="predicted"/>
<comment type="caution">
    <text evidence="2">The sequence shown here is derived from an EMBL/GenBank/DDBJ whole genome shotgun (WGS) entry which is preliminary data.</text>
</comment>
<evidence type="ECO:0000313" key="3">
    <source>
        <dbReference type="Proteomes" id="UP001501565"/>
    </source>
</evidence>
<gene>
    <name evidence="2" type="ORF">GCM10022277_09260</name>
</gene>
<protein>
    <submittedName>
        <fullName evidence="2">Uncharacterized protein</fullName>
    </submittedName>
</protein>
<organism evidence="2 3">
    <name type="scientific">Litoribacillus peritrichatus</name>
    <dbReference type="NCBI Taxonomy" id="718191"/>
    <lineage>
        <taxon>Bacteria</taxon>
        <taxon>Pseudomonadati</taxon>
        <taxon>Pseudomonadota</taxon>
        <taxon>Gammaproteobacteria</taxon>
        <taxon>Oceanospirillales</taxon>
        <taxon>Oceanospirillaceae</taxon>
        <taxon>Litoribacillus</taxon>
    </lineage>
</organism>
<feature type="region of interest" description="Disordered" evidence="1">
    <location>
        <begin position="22"/>
        <end position="44"/>
    </location>
</feature>
<accession>A0ABP7MBA1</accession>
<dbReference type="Proteomes" id="UP001501565">
    <property type="component" value="Unassembled WGS sequence"/>
</dbReference>
<evidence type="ECO:0000313" key="2">
    <source>
        <dbReference type="EMBL" id="GAA3916658.1"/>
    </source>
</evidence>
<keyword evidence="3" id="KW-1185">Reference proteome</keyword>
<evidence type="ECO:0000256" key="1">
    <source>
        <dbReference type="SAM" id="MobiDB-lite"/>
    </source>
</evidence>
<name>A0ABP7MBA1_9GAMM</name>
<reference evidence="3" key="1">
    <citation type="journal article" date="2019" name="Int. J. Syst. Evol. Microbiol.">
        <title>The Global Catalogue of Microorganisms (GCM) 10K type strain sequencing project: providing services to taxonomists for standard genome sequencing and annotation.</title>
        <authorList>
            <consortium name="The Broad Institute Genomics Platform"/>
            <consortium name="The Broad Institute Genome Sequencing Center for Infectious Disease"/>
            <person name="Wu L."/>
            <person name="Ma J."/>
        </authorList>
    </citation>
    <scope>NUCLEOTIDE SEQUENCE [LARGE SCALE GENOMIC DNA]</scope>
    <source>
        <strain evidence="3">JCM 17551</strain>
    </source>
</reference>
<dbReference type="RefSeq" id="WP_344795972.1">
    <property type="nucleotide sequence ID" value="NZ_BAABBN010000004.1"/>
</dbReference>